<dbReference type="InterPro" id="IPR052184">
    <property type="entry name" value="SDR_enzymes"/>
</dbReference>
<comment type="caution">
    <text evidence="1">The sequence shown here is derived from an EMBL/GenBank/DDBJ whole genome shotgun (WGS) entry which is preliminary data.</text>
</comment>
<sequence length="222" mass="23899">MSNEHVVITGANRGIGLELAKQFHQRGAQVTAVCRQPSPELEDLGVAIIDGIDVTEADARKLLAERLHDETIDILINNAGILEGDDFERFTPESIARQVEVNAIGPLSLTRELRNQLKKGSKVIMITSRMGSMGDNGSGGQYGYRMSKAALNAAGVSLANDFKDAGIPVALLHPGYVQTDMTGNSGDISPTEAASRLVKRIDELDLDSTGCFRHSNGEDLPW</sequence>
<protein>
    <submittedName>
        <fullName evidence="1">Short-chain dehydrogenase</fullName>
    </submittedName>
</protein>
<keyword evidence="2" id="KW-1185">Reference proteome</keyword>
<dbReference type="GO" id="GO:0016616">
    <property type="term" value="F:oxidoreductase activity, acting on the CH-OH group of donors, NAD or NADP as acceptor"/>
    <property type="evidence" value="ECO:0007669"/>
    <property type="project" value="TreeGrafter"/>
</dbReference>
<evidence type="ECO:0000313" key="1">
    <source>
        <dbReference type="EMBL" id="RUO59465.1"/>
    </source>
</evidence>
<dbReference type="EMBL" id="PIPY01000008">
    <property type="protein sequence ID" value="RUO59465.1"/>
    <property type="molecule type" value="Genomic_DNA"/>
</dbReference>
<evidence type="ECO:0000313" key="2">
    <source>
        <dbReference type="Proteomes" id="UP000288259"/>
    </source>
</evidence>
<dbReference type="PANTHER" id="PTHR45458:SF1">
    <property type="entry name" value="SHORT CHAIN DEHYDROGENASE"/>
    <property type="match status" value="1"/>
</dbReference>
<proteinExistence type="predicted"/>
<dbReference type="Gene3D" id="3.40.50.720">
    <property type="entry name" value="NAD(P)-binding Rossmann-like Domain"/>
    <property type="match status" value="1"/>
</dbReference>
<dbReference type="InterPro" id="IPR036291">
    <property type="entry name" value="NAD(P)-bd_dom_sf"/>
</dbReference>
<organism evidence="1 2">
    <name type="scientific">Pseudidiomarina insulisalsae</name>
    <dbReference type="NCBI Taxonomy" id="575789"/>
    <lineage>
        <taxon>Bacteria</taxon>
        <taxon>Pseudomonadati</taxon>
        <taxon>Pseudomonadota</taxon>
        <taxon>Gammaproteobacteria</taxon>
        <taxon>Alteromonadales</taxon>
        <taxon>Idiomarinaceae</taxon>
        <taxon>Pseudidiomarina</taxon>
    </lineage>
</organism>
<name>A0A432YEX9_9GAMM</name>
<dbReference type="AlphaFoldDB" id="A0A432YEX9"/>
<dbReference type="CDD" id="cd05325">
    <property type="entry name" value="carb_red_sniffer_like_SDR_c"/>
    <property type="match status" value="1"/>
</dbReference>
<dbReference type="PANTHER" id="PTHR45458">
    <property type="entry name" value="SHORT-CHAIN DEHYDROGENASE/REDUCTASE SDR"/>
    <property type="match status" value="1"/>
</dbReference>
<reference evidence="2" key="1">
    <citation type="journal article" date="2018" name="Front. Microbiol.">
        <title>Genome-Based Analysis Reveals the Taxonomy and Diversity of the Family Idiomarinaceae.</title>
        <authorList>
            <person name="Liu Y."/>
            <person name="Lai Q."/>
            <person name="Shao Z."/>
        </authorList>
    </citation>
    <scope>NUCLEOTIDE SEQUENCE [LARGE SCALE GENOMIC DNA]</scope>
    <source>
        <strain evidence="2">CVS-6</strain>
    </source>
</reference>
<dbReference type="Pfam" id="PF00106">
    <property type="entry name" value="adh_short"/>
    <property type="match status" value="1"/>
</dbReference>
<dbReference type="Proteomes" id="UP000288259">
    <property type="component" value="Unassembled WGS sequence"/>
</dbReference>
<dbReference type="SUPFAM" id="SSF51735">
    <property type="entry name" value="NAD(P)-binding Rossmann-fold domains"/>
    <property type="match status" value="1"/>
</dbReference>
<dbReference type="PRINTS" id="PR00081">
    <property type="entry name" value="GDHRDH"/>
</dbReference>
<dbReference type="RefSeq" id="WP_126754851.1">
    <property type="nucleotide sequence ID" value="NZ_PIPY01000008.1"/>
</dbReference>
<dbReference type="OrthoDB" id="5786478at2"/>
<dbReference type="InterPro" id="IPR002347">
    <property type="entry name" value="SDR_fam"/>
</dbReference>
<gene>
    <name evidence="1" type="ORF">CWI71_08570</name>
</gene>
<accession>A0A432YEX9</accession>